<evidence type="ECO:0000313" key="2">
    <source>
        <dbReference type="EMBL" id="QDR78954.1"/>
    </source>
</evidence>
<gene>
    <name evidence="2" type="primary">yfdE_1</name>
    <name evidence="2" type="ORF">SPTER_02050</name>
</gene>
<dbReference type="PANTHER" id="PTHR48207:SF3">
    <property type="entry name" value="SUCCINATE--HYDROXYMETHYLGLUTARATE COA-TRANSFERASE"/>
    <property type="match status" value="1"/>
</dbReference>
<sequence length="402" mass="43780">MLENSTMPGALQGITVLDLTRVLAGPFSTMMLADMGANVIKIEEPKKGDDTRHFGPFRNGESIYYITNNRNKKGISLNLKDPKAKEMFKEMVKKADVVTENYRPGTMEKLGLGYDVLKELNPRIIYGCISGFGHYGRYKDRPGYDIIAQAMSGLMSTTGWPDSPPTRTGTATGDVLGGLYMTIGILAALQGRHITGLGQKVDVALVDSAIAAMGNVNMLYLADGSIPKRIGNRYESTYPYDSFECKDGSCVIGAANDKFWQILCSLMEKPAIAELPEYLRIRDRIQNHVAVKREIEEWSRTKTASEVVDACLGAGIPAAPVYDVAQVVADPHISQDREMFVDQEHPIAGKVTVTGSPFKLSGTPATVRTPSPALGQDNLAVYQELLGLDEQQLAELKAAGVI</sequence>
<dbReference type="RefSeq" id="WP_246105433.1">
    <property type="nucleotide sequence ID" value="NZ_CP036259.1"/>
</dbReference>
<name>A0A517DNK3_9FIRM</name>
<protein>
    <submittedName>
        <fullName evidence="2">Acetyl-CoA:oxalate CoA-transferase</fullName>
        <ecNumber evidence="2">2.8.3.19</ecNumber>
    </submittedName>
</protein>
<keyword evidence="1 2" id="KW-0808">Transferase</keyword>
<dbReference type="EMBL" id="CP036259">
    <property type="protein sequence ID" value="QDR78954.1"/>
    <property type="molecule type" value="Genomic_DNA"/>
</dbReference>
<dbReference type="Gene3D" id="3.40.50.10540">
    <property type="entry name" value="Crotonobetainyl-coa:carnitine coa-transferase, domain 1"/>
    <property type="match status" value="1"/>
</dbReference>
<dbReference type="Proteomes" id="UP000320776">
    <property type="component" value="Chromosome"/>
</dbReference>
<dbReference type="PANTHER" id="PTHR48207">
    <property type="entry name" value="SUCCINATE--HYDROXYMETHYLGLUTARATE COA-TRANSFERASE"/>
    <property type="match status" value="1"/>
</dbReference>
<dbReference type="GO" id="GO:0008410">
    <property type="term" value="F:CoA-transferase activity"/>
    <property type="evidence" value="ECO:0007669"/>
    <property type="project" value="TreeGrafter"/>
</dbReference>
<dbReference type="Pfam" id="PF02515">
    <property type="entry name" value="CoA_transf_3"/>
    <property type="match status" value="1"/>
</dbReference>
<keyword evidence="3" id="KW-1185">Reference proteome</keyword>
<evidence type="ECO:0000256" key="1">
    <source>
        <dbReference type="ARBA" id="ARBA00022679"/>
    </source>
</evidence>
<organism evidence="2 3">
    <name type="scientific">Sporomusa termitida</name>
    <dbReference type="NCBI Taxonomy" id="2377"/>
    <lineage>
        <taxon>Bacteria</taxon>
        <taxon>Bacillati</taxon>
        <taxon>Bacillota</taxon>
        <taxon>Negativicutes</taxon>
        <taxon>Selenomonadales</taxon>
        <taxon>Sporomusaceae</taxon>
        <taxon>Sporomusa</taxon>
    </lineage>
</organism>
<proteinExistence type="predicted"/>
<evidence type="ECO:0000313" key="3">
    <source>
        <dbReference type="Proteomes" id="UP000320776"/>
    </source>
</evidence>
<dbReference type="KEGG" id="sted:SPTER_02050"/>
<dbReference type="InterPro" id="IPR003673">
    <property type="entry name" value="CoA-Trfase_fam_III"/>
</dbReference>
<accession>A0A517DNK3</accession>
<dbReference type="InterPro" id="IPR050483">
    <property type="entry name" value="CoA-transferase_III_domain"/>
</dbReference>
<dbReference type="EC" id="2.8.3.19" evidence="2"/>
<dbReference type="InterPro" id="IPR023606">
    <property type="entry name" value="CoA-Trfase_III_dom_1_sf"/>
</dbReference>
<reference evidence="2 3" key="1">
    <citation type="submission" date="2019-02" db="EMBL/GenBank/DDBJ databases">
        <title>Closed genome of Sporomusa termitida DSM 4440.</title>
        <authorList>
            <person name="Poehlein A."/>
            <person name="Daniel R."/>
        </authorList>
    </citation>
    <scope>NUCLEOTIDE SEQUENCE [LARGE SCALE GENOMIC DNA]</scope>
    <source>
        <strain evidence="2 3">DSM 4440</strain>
    </source>
</reference>
<dbReference type="InterPro" id="IPR044855">
    <property type="entry name" value="CoA-Trfase_III_dom3_sf"/>
</dbReference>
<dbReference type="Gene3D" id="3.30.1540.10">
    <property type="entry name" value="formyl-coa transferase, domain 3"/>
    <property type="match status" value="1"/>
</dbReference>
<dbReference type="SUPFAM" id="SSF89796">
    <property type="entry name" value="CoA-transferase family III (CaiB/BaiF)"/>
    <property type="match status" value="1"/>
</dbReference>
<dbReference type="AlphaFoldDB" id="A0A517DNK3"/>